<comment type="similarity">
    <text evidence="1">Belongs to the ATP-dependent AMP-binding enzyme family.</text>
</comment>
<keyword evidence="4" id="KW-1185">Reference proteome</keyword>
<dbReference type="GO" id="GO:0005886">
    <property type="term" value="C:plasma membrane"/>
    <property type="evidence" value="ECO:0007669"/>
    <property type="project" value="TreeGrafter"/>
</dbReference>
<dbReference type="Proteomes" id="UP000292695">
    <property type="component" value="Unassembled WGS sequence"/>
</dbReference>
<dbReference type="Gene3D" id="3.30.300.30">
    <property type="match status" value="1"/>
</dbReference>
<dbReference type="EMBL" id="SJKA01000004">
    <property type="protein sequence ID" value="TCC34898.1"/>
    <property type="molecule type" value="Genomic_DNA"/>
</dbReference>
<dbReference type="PANTHER" id="PTHR22754">
    <property type="entry name" value="DISCO-INTERACTING PROTEIN 2 DIP2 -RELATED"/>
    <property type="match status" value="1"/>
</dbReference>
<dbReference type="OrthoDB" id="3671040at2"/>
<evidence type="ECO:0000313" key="3">
    <source>
        <dbReference type="EMBL" id="TCC34898.1"/>
    </source>
</evidence>
<dbReference type="GO" id="GO:0006633">
    <property type="term" value="P:fatty acid biosynthetic process"/>
    <property type="evidence" value="ECO:0007669"/>
    <property type="project" value="TreeGrafter"/>
</dbReference>
<organism evidence="3 4">
    <name type="scientific">Kribbella sindirgiensis</name>
    <dbReference type="NCBI Taxonomy" id="1124744"/>
    <lineage>
        <taxon>Bacteria</taxon>
        <taxon>Bacillati</taxon>
        <taxon>Actinomycetota</taxon>
        <taxon>Actinomycetes</taxon>
        <taxon>Propionibacteriales</taxon>
        <taxon>Kribbellaceae</taxon>
        <taxon>Kribbella</taxon>
    </lineage>
</organism>
<comment type="caution">
    <text evidence="3">The sequence shown here is derived from an EMBL/GenBank/DDBJ whole genome shotgun (WGS) entry which is preliminary data.</text>
</comment>
<dbReference type="InterPro" id="IPR042099">
    <property type="entry name" value="ANL_N_sf"/>
</dbReference>
<protein>
    <recommendedName>
        <fullName evidence="2">AMP-dependent synthetase/ligase domain-containing protein</fullName>
    </recommendedName>
</protein>
<dbReference type="PANTHER" id="PTHR22754:SF32">
    <property type="entry name" value="DISCO-INTERACTING PROTEIN 2"/>
    <property type="match status" value="1"/>
</dbReference>
<evidence type="ECO:0000259" key="2">
    <source>
        <dbReference type="Pfam" id="PF00501"/>
    </source>
</evidence>
<sequence length="565" mass="61192">MENISAPRGLLDWLERPTGQFEFLDDRGTWQPCPLPDLAARTNGNAARLRALGLRRDDRVVVLHRSGPAFAVSFFGVLAAGGTPCPLAPPQATGYVERWLEGAARVISASAARLVVTDPELVDLANDAVRRSGRSATVCEVDMSASEDFQPQAAAELALVQFTSGSRATPRGVRVSWENLESNIEMIYRWINRPESLGTSWLPLHHDMGLVGGFLVPLVRQLRHGLMRPEQFIKNPLIWLERYGTGIGQVMVMPNFGYDYVVRRVSPDQLTGLDFSAVEVAVSGAERVRRSTLDAFYDLLGPFGLDRKSMQPAYGLAEATLAVTGVRFGEPPLAVGVPRGSDRQSAEIAVVTEAGADRWGEEPATNDLVWHVSCGQPLSGIDVTIIDDSGQPVGERIIGEIAVRAPSVAKGYTQNVSGSSTRFVADQLLTGDAGFKHRGELFVLGRIGDSIQVRGRNIYVEDVESALSDAFVRASGRIVAIAGSRDGVPTICLLSDHEIPVVDVDPIRRRVEDVTGGKVPVVLLRVRRSALEYTSSGKPRRVSMWNKFLAGELAGAVEIHDSAAS</sequence>
<dbReference type="SUPFAM" id="SSF56801">
    <property type="entry name" value="Acetyl-CoA synthetase-like"/>
    <property type="match status" value="1"/>
</dbReference>
<name>A0A4R0ITY8_9ACTN</name>
<dbReference type="GO" id="GO:0070566">
    <property type="term" value="F:adenylyltransferase activity"/>
    <property type="evidence" value="ECO:0007669"/>
    <property type="project" value="TreeGrafter"/>
</dbReference>
<dbReference type="InterPro" id="IPR045851">
    <property type="entry name" value="AMP-bd_C_sf"/>
</dbReference>
<dbReference type="InterPro" id="IPR000873">
    <property type="entry name" value="AMP-dep_synth/lig_dom"/>
</dbReference>
<feature type="domain" description="AMP-dependent synthetase/ligase" evidence="2">
    <location>
        <begin position="37"/>
        <end position="412"/>
    </location>
</feature>
<dbReference type="AlphaFoldDB" id="A0A4R0ITY8"/>
<dbReference type="Pfam" id="PF00501">
    <property type="entry name" value="AMP-binding"/>
    <property type="match status" value="1"/>
</dbReference>
<dbReference type="RefSeq" id="WP_131287713.1">
    <property type="nucleotide sequence ID" value="NZ_SJKA01000004.1"/>
</dbReference>
<accession>A0A4R0ITY8</accession>
<reference evidence="3 4" key="1">
    <citation type="submission" date="2019-02" db="EMBL/GenBank/DDBJ databases">
        <title>Kribbella capetownensis sp. nov. and Kribbella speibonae sp. nov., isolated from soil.</title>
        <authorList>
            <person name="Curtis S.M."/>
            <person name="Norton I."/>
            <person name="Everest G.J."/>
            <person name="Meyers P.R."/>
        </authorList>
    </citation>
    <scope>NUCLEOTIDE SEQUENCE [LARGE SCALE GENOMIC DNA]</scope>
    <source>
        <strain evidence="3 4">DSM 27082</strain>
    </source>
</reference>
<evidence type="ECO:0000313" key="4">
    <source>
        <dbReference type="Proteomes" id="UP000292695"/>
    </source>
</evidence>
<evidence type="ECO:0000256" key="1">
    <source>
        <dbReference type="ARBA" id="ARBA00006432"/>
    </source>
</evidence>
<proteinExistence type="inferred from homology"/>
<dbReference type="Gene3D" id="3.40.50.12780">
    <property type="entry name" value="N-terminal domain of ligase-like"/>
    <property type="match status" value="1"/>
</dbReference>
<gene>
    <name evidence="3" type="ORF">E0H50_13475</name>
</gene>